<dbReference type="OrthoDB" id="9768556at2"/>
<dbReference type="InterPro" id="IPR035412">
    <property type="entry name" value="Terminase_L_N"/>
</dbReference>
<gene>
    <name evidence="3" type="ORF">EU556_08185</name>
</gene>
<proteinExistence type="predicted"/>
<dbReference type="EMBL" id="SRLA01000002">
    <property type="protein sequence ID" value="TGE07723.1"/>
    <property type="molecule type" value="Genomic_DNA"/>
</dbReference>
<keyword evidence="4" id="KW-1185">Reference proteome</keyword>
<accession>A0A4Z0P5P2</accession>
<dbReference type="InterPro" id="IPR035413">
    <property type="entry name" value="Terminase_L_C"/>
</dbReference>
<dbReference type="Pfam" id="PF17288">
    <property type="entry name" value="Terminase_3C"/>
    <property type="match status" value="1"/>
</dbReference>
<evidence type="ECO:0000259" key="2">
    <source>
        <dbReference type="Pfam" id="PF17288"/>
    </source>
</evidence>
<evidence type="ECO:0000259" key="1">
    <source>
        <dbReference type="Pfam" id="PF04466"/>
    </source>
</evidence>
<evidence type="ECO:0000313" key="4">
    <source>
        <dbReference type="Proteomes" id="UP000298337"/>
    </source>
</evidence>
<dbReference type="RefSeq" id="WP_135433069.1">
    <property type="nucleotide sequence ID" value="NZ_SRLA01000002.1"/>
</dbReference>
<sequence length="420" mass="47404">MPPCNCCQLLAVYHWPAQKRRWMMFKASPVFEANLKATKPVVVNQGGTSSGKTYSILQALFVLLAAGTNLVCTVVGQDIPNLKAGALRDAQDIVRNSEQLRSLIKSYNKSERIYEFHNGSLMEFKSYDDFQDAKSGKRDYLFVNEANGIAYAVVKELMLRTRIRTFIDYNPNAEFWAHEKLHGQPDVQLIISDHRHNPFLSQLTRDKIEALKTEDLELWRVYARGKTGKIEGLVLRNWSTCPEIPEGAKYLGTGMDFGFTNDPTTAIDLYLQNGELWADELIYSTGLTNPDIHKALLAIGAGRRYDVVADSAEPKSIEELRRLGLPIEGAQKGPDSINASIDALKRYHLNVTLRSTNLRKELSNYKWKQDRKTGLTTNVPVDAFNHTIDALRYVALNRLQKPAPAPITVSQHFGPSRRPR</sequence>
<name>A0A4Z0P5P2_9BACT</name>
<dbReference type="Gene3D" id="3.30.420.280">
    <property type="match status" value="1"/>
</dbReference>
<feature type="domain" description="Phage terminase large subunit C-terminal" evidence="2">
    <location>
        <begin position="256"/>
        <end position="393"/>
    </location>
</feature>
<protein>
    <submittedName>
        <fullName evidence="3">Terminase</fullName>
    </submittedName>
</protein>
<evidence type="ECO:0000313" key="3">
    <source>
        <dbReference type="EMBL" id="TGE07723.1"/>
    </source>
</evidence>
<dbReference type="Pfam" id="PF04466">
    <property type="entry name" value="Terminase_3"/>
    <property type="match status" value="1"/>
</dbReference>
<organism evidence="3 4">
    <name type="scientific">Hymenobacter fodinae</name>
    <dbReference type="NCBI Taxonomy" id="2510796"/>
    <lineage>
        <taxon>Bacteria</taxon>
        <taxon>Pseudomonadati</taxon>
        <taxon>Bacteroidota</taxon>
        <taxon>Cytophagia</taxon>
        <taxon>Cytophagales</taxon>
        <taxon>Hymenobacteraceae</taxon>
        <taxon>Hymenobacter</taxon>
    </lineage>
</organism>
<dbReference type="Proteomes" id="UP000298337">
    <property type="component" value="Unassembled WGS sequence"/>
</dbReference>
<comment type="caution">
    <text evidence="3">The sequence shown here is derived from an EMBL/GenBank/DDBJ whole genome shotgun (WGS) entry which is preliminary data.</text>
</comment>
<dbReference type="InterPro" id="IPR052380">
    <property type="entry name" value="Viral_DNA_packaging_terminase"/>
</dbReference>
<dbReference type="PANTHER" id="PTHR39184:SF1">
    <property type="entry name" value="PBSX PHAGE TERMINASE LARGE SUBUNIT"/>
    <property type="match status" value="1"/>
</dbReference>
<feature type="domain" description="Phage terminase large subunit N-terminal" evidence="1">
    <location>
        <begin position="43"/>
        <end position="226"/>
    </location>
</feature>
<dbReference type="Gene3D" id="3.40.50.300">
    <property type="entry name" value="P-loop containing nucleotide triphosphate hydrolases"/>
    <property type="match status" value="1"/>
</dbReference>
<dbReference type="PANTHER" id="PTHR39184">
    <property type="match status" value="1"/>
</dbReference>
<reference evidence="3 4" key="1">
    <citation type="submission" date="2019-04" db="EMBL/GenBank/DDBJ databases">
        <authorList>
            <person name="Feng G."/>
            <person name="Zhang J."/>
            <person name="Zhu H."/>
        </authorList>
    </citation>
    <scope>NUCLEOTIDE SEQUENCE [LARGE SCALE GENOMIC DNA]</scope>
    <source>
        <strain evidence="3 4">92R-1</strain>
    </source>
</reference>
<dbReference type="InterPro" id="IPR027417">
    <property type="entry name" value="P-loop_NTPase"/>
</dbReference>
<dbReference type="AlphaFoldDB" id="A0A4Z0P5P2"/>